<name>A0A8H7IZB7_9PLEO</name>
<dbReference type="PROSITE" id="PS51873">
    <property type="entry name" value="TRIAD"/>
    <property type="match status" value="1"/>
</dbReference>
<dbReference type="SMART" id="SM00647">
    <property type="entry name" value="IBR"/>
    <property type="match status" value="1"/>
</dbReference>
<dbReference type="InterPro" id="IPR044066">
    <property type="entry name" value="TRIAD_supradom"/>
</dbReference>
<evidence type="ECO:0000256" key="2">
    <source>
        <dbReference type="ARBA" id="ARBA00012251"/>
    </source>
</evidence>
<dbReference type="GO" id="GO:0008270">
    <property type="term" value="F:zinc ion binding"/>
    <property type="evidence" value="ECO:0007669"/>
    <property type="project" value="UniProtKB-KW"/>
</dbReference>
<dbReference type="InterPro" id="IPR002867">
    <property type="entry name" value="IBR_dom"/>
</dbReference>
<evidence type="ECO:0000256" key="3">
    <source>
        <dbReference type="ARBA" id="ARBA00022679"/>
    </source>
</evidence>
<keyword evidence="5" id="KW-0677">Repeat</keyword>
<evidence type="ECO:0000313" key="11">
    <source>
        <dbReference type="Proteomes" id="UP000651452"/>
    </source>
</evidence>
<dbReference type="Proteomes" id="UP000651452">
    <property type="component" value="Unassembled WGS sequence"/>
</dbReference>
<dbReference type="PANTHER" id="PTHR11685">
    <property type="entry name" value="RBR FAMILY RING FINGER AND IBR DOMAIN-CONTAINING"/>
    <property type="match status" value="1"/>
</dbReference>
<keyword evidence="4" id="KW-0479">Metal-binding</keyword>
<evidence type="ECO:0000256" key="6">
    <source>
        <dbReference type="ARBA" id="ARBA00022771"/>
    </source>
</evidence>
<dbReference type="InterPro" id="IPR031127">
    <property type="entry name" value="E3_UB_ligase_RBR"/>
</dbReference>
<dbReference type="EMBL" id="RZGK01000011">
    <property type="protein sequence ID" value="KAF9695430.1"/>
    <property type="molecule type" value="Genomic_DNA"/>
</dbReference>
<protein>
    <recommendedName>
        <fullName evidence="2">RBR-type E3 ubiquitin transferase</fullName>
        <ecNumber evidence="2">2.3.2.31</ecNumber>
    </recommendedName>
</protein>
<keyword evidence="6" id="KW-0863">Zinc-finger</keyword>
<evidence type="ECO:0000256" key="7">
    <source>
        <dbReference type="ARBA" id="ARBA00022786"/>
    </source>
</evidence>
<dbReference type="Gene3D" id="3.30.40.10">
    <property type="entry name" value="Zinc/RING finger domain, C3HC4 (zinc finger)"/>
    <property type="match status" value="1"/>
</dbReference>
<dbReference type="InterPro" id="IPR013083">
    <property type="entry name" value="Znf_RING/FYVE/PHD"/>
</dbReference>
<evidence type="ECO:0000256" key="1">
    <source>
        <dbReference type="ARBA" id="ARBA00001798"/>
    </source>
</evidence>
<accession>A0A8H7IZB7</accession>
<keyword evidence="7" id="KW-0833">Ubl conjugation pathway</keyword>
<organism evidence="10 11">
    <name type="scientific">Ascochyta lentis</name>
    <dbReference type="NCBI Taxonomy" id="205686"/>
    <lineage>
        <taxon>Eukaryota</taxon>
        <taxon>Fungi</taxon>
        <taxon>Dikarya</taxon>
        <taxon>Ascomycota</taxon>
        <taxon>Pezizomycotina</taxon>
        <taxon>Dothideomycetes</taxon>
        <taxon>Pleosporomycetidae</taxon>
        <taxon>Pleosporales</taxon>
        <taxon>Pleosporineae</taxon>
        <taxon>Didymellaceae</taxon>
        <taxon>Ascochyta</taxon>
    </lineage>
</organism>
<dbReference type="AlphaFoldDB" id="A0A8H7IZB7"/>
<evidence type="ECO:0000313" key="10">
    <source>
        <dbReference type="EMBL" id="KAF9695430.1"/>
    </source>
</evidence>
<keyword evidence="3" id="KW-0808">Transferase</keyword>
<evidence type="ECO:0000256" key="5">
    <source>
        <dbReference type="ARBA" id="ARBA00022737"/>
    </source>
</evidence>
<dbReference type="Pfam" id="PF01485">
    <property type="entry name" value="IBR"/>
    <property type="match status" value="1"/>
</dbReference>
<proteinExistence type="predicted"/>
<keyword evidence="11" id="KW-1185">Reference proteome</keyword>
<comment type="caution">
    <text evidence="10">The sequence shown here is derived from an EMBL/GenBank/DDBJ whole genome shotgun (WGS) entry which is preliminary data.</text>
</comment>
<dbReference type="GO" id="GO:0016567">
    <property type="term" value="P:protein ubiquitination"/>
    <property type="evidence" value="ECO:0007669"/>
    <property type="project" value="InterPro"/>
</dbReference>
<dbReference type="SUPFAM" id="SSF57850">
    <property type="entry name" value="RING/U-box"/>
    <property type="match status" value="2"/>
</dbReference>
<gene>
    <name evidence="10" type="ORF">EKO04_006519</name>
</gene>
<dbReference type="EC" id="2.3.2.31" evidence="2"/>
<reference evidence="10" key="2">
    <citation type="submission" date="2020-09" db="EMBL/GenBank/DDBJ databases">
        <title>Reference genome assembly for Australian Ascochyta lentis isolate Al4.</title>
        <authorList>
            <person name="Lee R.C."/>
            <person name="Farfan-Caceres L.M."/>
            <person name="Debler J.W."/>
            <person name="Williams A.H."/>
            <person name="Henares B.M."/>
        </authorList>
    </citation>
    <scope>NUCLEOTIDE SEQUENCE</scope>
    <source>
        <strain evidence="10">Al4</strain>
    </source>
</reference>
<dbReference type="Gene3D" id="1.20.120.1750">
    <property type="match status" value="1"/>
</dbReference>
<dbReference type="OrthoDB" id="1431934at2759"/>
<feature type="domain" description="RING-type" evidence="9">
    <location>
        <begin position="85"/>
        <end position="332"/>
    </location>
</feature>
<evidence type="ECO:0000259" key="9">
    <source>
        <dbReference type="PROSITE" id="PS51873"/>
    </source>
</evidence>
<dbReference type="GO" id="GO:0061630">
    <property type="term" value="F:ubiquitin protein ligase activity"/>
    <property type="evidence" value="ECO:0007669"/>
    <property type="project" value="UniProtKB-EC"/>
</dbReference>
<sequence length="396" mass="43788">MARLLSGKYRNLDLKAPTQPAPTTRVLRSQTKATRRIVSPAHAAFLQSGIGKGKSKTTKRRKRLDPWYPKRKVNKIPTPRAPPPTHFTCRICISHLPSSDFFRWFTIRQAASARFLEAPAPCIAHLARNPYRRHIDPVCKTCVGSFMAARLETLGARQVSIGCVEPGCTTIWSPDLIAHYFPQEMLEAYNLAAFDQWRADTDLFTCLSPSCTAVGLLDTSAPGYPQVQCTECRFRSCATCAIPWHADQTCAEVSAVAMNAQMSDPEKETLQLMQSRDGKRCPNCQLIIEKDGGCPSMLCPSCKKYFNWETAASAVPGAKKALPVLSGHGYWQMPGTVVCEVDRLEGKVPDSTGAVMGEGALGNLDFDHFRMDPHLGMVEADAWGHFPLPDEDDPYL</sequence>
<evidence type="ECO:0000256" key="4">
    <source>
        <dbReference type="ARBA" id="ARBA00022723"/>
    </source>
</evidence>
<evidence type="ECO:0000256" key="8">
    <source>
        <dbReference type="ARBA" id="ARBA00022833"/>
    </source>
</evidence>
<keyword evidence="8" id="KW-0862">Zinc</keyword>
<reference evidence="10" key="1">
    <citation type="submission" date="2018-12" db="EMBL/GenBank/DDBJ databases">
        <authorList>
            <person name="Syme R.A."/>
            <person name="Farfan-Caceres L."/>
            <person name="Lichtenzveig J."/>
        </authorList>
    </citation>
    <scope>NUCLEOTIDE SEQUENCE</scope>
    <source>
        <strain evidence="10">Al4</strain>
    </source>
</reference>
<comment type="catalytic activity">
    <reaction evidence="1">
        <text>[E2 ubiquitin-conjugating enzyme]-S-ubiquitinyl-L-cysteine + [acceptor protein]-L-lysine = [E2 ubiquitin-conjugating enzyme]-L-cysteine + [acceptor protein]-N(6)-ubiquitinyl-L-lysine.</text>
        <dbReference type="EC" id="2.3.2.31"/>
    </reaction>
</comment>